<dbReference type="GO" id="GO:0046872">
    <property type="term" value="F:metal ion binding"/>
    <property type="evidence" value="ECO:0007669"/>
    <property type="project" value="UniProtKB-KW"/>
</dbReference>
<dbReference type="InterPro" id="IPR005759">
    <property type="entry name" value="Nth"/>
</dbReference>
<dbReference type="SMART" id="SM00478">
    <property type="entry name" value="ENDO3c"/>
    <property type="match status" value="1"/>
</dbReference>
<evidence type="ECO:0000313" key="12">
    <source>
        <dbReference type="EMBL" id="SDL11421.1"/>
    </source>
</evidence>
<evidence type="ECO:0000256" key="9">
    <source>
        <dbReference type="ARBA" id="ARBA00023295"/>
    </source>
</evidence>
<accession>A0A1G9HEH9</accession>
<sequence>MIARPDMVIKNSLPEKEVAKRAKEIYSRLLKRYPDPTPELDWKNGWELLVSTVLAAQCTDVRVNKITPALFAKWPGPAELCKADVTDIESVIRSTGLFRNKAKNLKAAAILLMDEFDGELPRSMQEMTRLPGVARKTANIVLSNAMDVHEGVAVDTHVKRLSFRMGLTVSTNPIIIERDLMPLFKRENWGIANHLLVLFGRDICPARSPKCNICPLNDICPKNGIEKK</sequence>
<dbReference type="STRING" id="246191.SAMN05660337_2130"/>
<dbReference type="CDD" id="cd00056">
    <property type="entry name" value="ENDO3c"/>
    <property type="match status" value="1"/>
</dbReference>
<keyword evidence="12" id="KW-0255">Endonuclease</keyword>
<dbReference type="SMART" id="SM00525">
    <property type="entry name" value="FES"/>
    <property type="match status" value="1"/>
</dbReference>
<keyword evidence="4 10" id="KW-0227">DNA damage</keyword>
<name>A0A1G9HEH9_9BACT</name>
<dbReference type="GO" id="GO:0140078">
    <property type="term" value="F:class I DNA-(apurinic or apyrimidinic site) endonuclease activity"/>
    <property type="evidence" value="ECO:0007669"/>
    <property type="project" value="UniProtKB-EC"/>
</dbReference>
<comment type="cofactor">
    <cofactor evidence="10">
        <name>[4Fe-4S] cluster</name>
        <dbReference type="ChEBI" id="CHEBI:49883"/>
    </cofactor>
    <text evidence="10">Binds 1 [4Fe-4S] cluster.</text>
</comment>
<keyword evidence="6 10" id="KW-0408">Iron</keyword>
<proteinExistence type="inferred from homology"/>
<keyword evidence="10" id="KW-0238">DNA-binding</keyword>
<keyword evidence="7 10" id="KW-0411">Iron-sulfur</keyword>
<dbReference type="Proteomes" id="UP000199053">
    <property type="component" value="Unassembled WGS sequence"/>
</dbReference>
<comment type="similarity">
    <text evidence="1 10">Belongs to the Nth/MutY family.</text>
</comment>
<evidence type="ECO:0000256" key="10">
    <source>
        <dbReference type="HAMAP-Rule" id="MF_00942"/>
    </source>
</evidence>
<keyword evidence="12" id="KW-0540">Nuclease</keyword>
<keyword evidence="2 10" id="KW-0004">4Fe-4S</keyword>
<dbReference type="PANTHER" id="PTHR10359:SF18">
    <property type="entry name" value="ENDONUCLEASE III"/>
    <property type="match status" value="1"/>
</dbReference>
<dbReference type="InterPro" id="IPR004035">
    <property type="entry name" value="Endouclease-III_FeS-bd_BS"/>
</dbReference>
<dbReference type="InterPro" id="IPR003265">
    <property type="entry name" value="HhH-GPD_domain"/>
</dbReference>
<feature type="binding site" evidence="10">
    <location>
        <position position="204"/>
    </location>
    <ligand>
        <name>[4Fe-4S] cluster</name>
        <dbReference type="ChEBI" id="CHEBI:49883"/>
    </ligand>
</feature>
<keyword evidence="8 10" id="KW-0234">DNA repair</keyword>
<feature type="binding site" evidence="10">
    <location>
        <position position="214"/>
    </location>
    <ligand>
        <name>[4Fe-4S] cluster</name>
        <dbReference type="ChEBI" id="CHEBI:49883"/>
    </ligand>
</feature>
<dbReference type="HAMAP" id="MF_00942">
    <property type="entry name" value="Nth"/>
    <property type="match status" value="1"/>
</dbReference>
<keyword evidence="3 10" id="KW-0479">Metal-binding</keyword>
<keyword evidence="9 10" id="KW-0326">Glycosidase</keyword>
<dbReference type="EC" id="4.2.99.18" evidence="10"/>
<evidence type="ECO:0000256" key="3">
    <source>
        <dbReference type="ARBA" id="ARBA00022723"/>
    </source>
</evidence>
<evidence type="ECO:0000256" key="4">
    <source>
        <dbReference type="ARBA" id="ARBA00022763"/>
    </source>
</evidence>
<dbReference type="PROSITE" id="PS01155">
    <property type="entry name" value="ENDONUCLEASE_III_2"/>
    <property type="match status" value="1"/>
</dbReference>
<feature type="binding site" evidence="10">
    <location>
        <position position="220"/>
    </location>
    <ligand>
        <name>[4Fe-4S] cluster</name>
        <dbReference type="ChEBI" id="CHEBI:49883"/>
    </ligand>
</feature>
<evidence type="ECO:0000256" key="5">
    <source>
        <dbReference type="ARBA" id="ARBA00022801"/>
    </source>
</evidence>
<comment type="catalytic activity">
    <reaction evidence="10">
        <text>2'-deoxyribonucleotide-(2'-deoxyribose 5'-phosphate)-2'-deoxyribonucleotide-DNA = a 3'-end 2'-deoxyribonucleotide-(2,3-dehydro-2,3-deoxyribose 5'-phosphate)-DNA + a 5'-end 5'-phospho-2'-deoxyribonucleoside-DNA + H(+)</text>
        <dbReference type="Rhea" id="RHEA:66592"/>
        <dbReference type="Rhea" id="RHEA-COMP:13180"/>
        <dbReference type="Rhea" id="RHEA-COMP:16897"/>
        <dbReference type="Rhea" id="RHEA-COMP:17067"/>
        <dbReference type="ChEBI" id="CHEBI:15378"/>
        <dbReference type="ChEBI" id="CHEBI:136412"/>
        <dbReference type="ChEBI" id="CHEBI:157695"/>
        <dbReference type="ChEBI" id="CHEBI:167181"/>
        <dbReference type="EC" id="4.2.99.18"/>
    </reaction>
</comment>
<evidence type="ECO:0000256" key="7">
    <source>
        <dbReference type="ARBA" id="ARBA00023014"/>
    </source>
</evidence>
<feature type="binding site" evidence="10">
    <location>
        <position position="211"/>
    </location>
    <ligand>
        <name>[4Fe-4S] cluster</name>
        <dbReference type="ChEBI" id="CHEBI:49883"/>
    </ligand>
</feature>
<evidence type="ECO:0000259" key="11">
    <source>
        <dbReference type="SMART" id="SM00478"/>
    </source>
</evidence>
<dbReference type="InterPro" id="IPR023170">
    <property type="entry name" value="HhH_base_excis_C"/>
</dbReference>
<keyword evidence="13" id="KW-1185">Reference proteome</keyword>
<evidence type="ECO:0000313" key="13">
    <source>
        <dbReference type="Proteomes" id="UP000199053"/>
    </source>
</evidence>
<dbReference type="FunFam" id="1.10.340.30:FF:000001">
    <property type="entry name" value="Endonuclease III"/>
    <property type="match status" value="1"/>
</dbReference>
<dbReference type="Gene3D" id="1.10.340.30">
    <property type="entry name" value="Hypothetical protein, domain 2"/>
    <property type="match status" value="1"/>
</dbReference>
<dbReference type="Pfam" id="PF00730">
    <property type="entry name" value="HhH-GPD"/>
    <property type="match status" value="1"/>
</dbReference>
<dbReference type="InterPro" id="IPR003651">
    <property type="entry name" value="Endonuclease3_FeS-loop_motif"/>
</dbReference>
<dbReference type="InterPro" id="IPR004036">
    <property type="entry name" value="Endonuclease-III-like_CS2"/>
</dbReference>
<dbReference type="GO" id="GO:0006285">
    <property type="term" value="P:base-excision repair, AP site formation"/>
    <property type="evidence" value="ECO:0007669"/>
    <property type="project" value="TreeGrafter"/>
</dbReference>
<dbReference type="PIRSF" id="PIRSF001435">
    <property type="entry name" value="Nth"/>
    <property type="match status" value="1"/>
</dbReference>
<dbReference type="GO" id="GO:0003677">
    <property type="term" value="F:DNA binding"/>
    <property type="evidence" value="ECO:0007669"/>
    <property type="project" value="UniProtKB-UniRule"/>
</dbReference>
<dbReference type="GO" id="GO:0019104">
    <property type="term" value="F:DNA N-glycosylase activity"/>
    <property type="evidence" value="ECO:0007669"/>
    <property type="project" value="UniProtKB-UniRule"/>
</dbReference>
<keyword evidence="10 12" id="KW-0456">Lyase</keyword>
<dbReference type="Pfam" id="PF10576">
    <property type="entry name" value="EndIII_4Fe-2S"/>
    <property type="match status" value="1"/>
</dbReference>
<organism evidence="12 13">
    <name type="scientific">Maridesulfovibrio ferrireducens</name>
    <dbReference type="NCBI Taxonomy" id="246191"/>
    <lineage>
        <taxon>Bacteria</taxon>
        <taxon>Pseudomonadati</taxon>
        <taxon>Thermodesulfobacteriota</taxon>
        <taxon>Desulfovibrionia</taxon>
        <taxon>Desulfovibrionales</taxon>
        <taxon>Desulfovibrionaceae</taxon>
        <taxon>Maridesulfovibrio</taxon>
    </lineage>
</organism>
<protein>
    <recommendedName>
        <fullName evidence="10">Endonuclease III</fullName>
        <ecNumber evidence="10">4.2.99.18</ecNumber>
    </recommendedName>
    <alternativeName>
        <fullName evidence="10">DNA-(apurinic or apyrimidinic site) lyase</fullName>
    </alternativeName>
</protein>
<dbReference type="SUPFAM" id="SSF48150">
    <property type="entry name" value="DNA-glycosylase"/>
    <property type="match status" value="1"/>
</dbReference>
<evidence type="ECO:0000256" key="6">
    <source>
        <dbReference type="ARBA" id="ARBA00023004"/>
    </source>
</evidence>
<dbReference type="InterPro" id="IPR011257">
    <property type="entry name" value="DNA_glycosylase"/>
</dbReference>
<dbReference type="PROSITE" id="PS00764">
    <property type="entry name" value="ENDONUCLEASE_III_1"/>
    <property type="match status" value="1"/>
</dbReference>
<dbReference type="GO" id="GO:0051539">
    <property type="term" value="F:4 iron, 4 sulfur cluster binding"/>
    <property type="evidence" value="ECO:0007669"/>
    <property type="project" value="UniProtKB-UniRule"/>
</dbReference>
<dbReference type="EMBL" id="FNGA01000003">
    <property type="protein sequence ID" value="SDL11421.1"/>
    <property type="molecule type" value="Genomic_DNA"/>
</dbReference>
<evidence type="ECO:0000256" key="8">
    <source>
        <dbReference type="ARBA" id="ARBA00023204"/>
    </source>
</evidence>
<reference evidence="13" key="1">
    <citation type="submission" date="2016-10" db="EMBL/GenBank/DDBJ databases">
        <authorList>
            <person name="Varghese N."/>
            <person name="Submissions S."/>
        </authorList>
    </citation>
    <scope>NUCLEOTIDE SEQUENCE [LARGE SCALE GENOMIC DNA]</scope>
    <source>
        <strain evidence="13">DSM 16995</strain>
    </source>
</reference>
<dbReference type="NCBIfam" id="TIGR01083">
    <property type="entry name" value="nth"/>
    <property type="match status" value="1"/>
</dbReference>
<dbReference type="Gene3D" id="1.10.1670.10">
    <property type="entry name" value="Helix-hairpin-Helix base-excision DNA repair enzymes (C-terminal)"/>
    <property type="match status" value="1"/>
</dbReference>
<comment type="function">
    <text evidence="10">DNA repair enzyme that has both DNA N-glycosylase activity and AP-lyase activity. The DNA N-glycosylase activity releases various damaged pyrimidines from DNA by cleaving the N-glycosidic bond, leaving an AP (apurinic/apyrimidinic) site. The AP-lyase activity cleaves the phosphodiester bond 3' to the AP site by a beta-elimination, leaving a 3'-terminal unsaturated sugar and a product with a terminal 5'-phosphate.</text>
</comment>
<evidence type="ECO:0000256" key="2">
    <source>
        <dbReference type="ARBA" id="ARBA00022485"/>
    </source>
</evidence>
<gene>
    <name evidence="10" type="primary">nth</name>
    <name evidence="12" type="ORF">SAMN05660337_2130</name>
</gene>
<feature type="domain" description="HhH-GPD" evidence="11">
    <location>
        <begin position="54"/>
        <end position="202"/>
    </location>
</feature>
<dbReference type="AlphaFoldDB" id="A0A1G9HEH9"/>
<evidence type="ECO:0000256" key="1">
    <source>
        <dbReference type="ARBA" id="ARBA00008343"/>
    </source>
</evidence>
<keyword evidence="5 10" id="KW-0378">Hydrolase</keyword>
<dbReference type="PANTHER" id="PTHR10359">
    <property type="entry name" value="A/G-SPECIFIC ADENINE GLYCOSYLASE/ENDONUCLEASE III"/>
    <property type="match status" value="1"/>
</dbReference>